<keyword evidence="3" id="KW-0378">Hydrolase</keyword>
<evidence type="ECO:0000259" key="2">
    <source>
        <dbReference type="Pfam" id="PF02617"/>
    </source>
</evidence>
<gene>
    <name evidence="1" type="primary">clpS</name>
    <name evidence="3" type="ORF">DFP79_0470</name>
</gene>
<dbReference type="NCBIfam" id="NF000672">
    <property type="entry name" value="PRK00033.1-5"/>
    <property type="match status" value="1"/>
</dbReference>
<feature type="domain" description="Adaptor protein ClpS core" evidence="2">
    <location>
        <begin position="33"/>
        <end position="110"/>
    </location>
</feature>
<dbReference type="OrthoDB" id="9796121at2"/>
<organism evidence="3 4">
    <name type="scientific">Marinomonas balearica</name>
    <dbReference type="NCBI Taxonomy" id="491947"/>
    <lineage>
        <taxon>Bacteria</taxon>
        <taxon>Pseudomonadati</taxon>
        <taxon>Pseudomonadota</taxon>
        <taxon>Gammaproteobacteria</taxon>
        <taxon>Oceanospirillales</taxon>
        <taxon>Oceanospirillaceae</taxon>
        <taxon>Marinomonas</taxon>
    </lineage>
</organism>
<dbReference type="PANTHER" id="PTHR33473:SF19">
    <property type="entry name" value="ATP-DEPENDENT CLP PROTEASE ADAPTER PROTEIN CLPS"/>
    <property type="match status" value="1"/>
</dbReference>
<dbReference type="FunFam" id="3.30.1390.10:FF:000002">
    <property type="entry name" value="ATP-dependent Clp protease adapter protein ClpS"/>
    <property type="match status" value="1"/>
</dbReference>
<sequence length="117" mass="13383">MFVFQQIQLNLEDEDQYGHSSVATAPDDVELSPPSMYQVVLFNDDYTPMDFVVFVLQRFFNMDSEKAEKVMLEVHMKGKGVCGVFPFGIAETKVAQVQQFVQQNEHPLMCDLQRVDG</sequence>
<accession>A0A4R6MCU7</accession>
<dbReference type="InterPro" id="IPR014719">
    <property type="entry name" value="Ribosomal_bL12_C/ClpS-like"/>
</dbReference>
<evidence type="ECO:0000313" key="4">
    <source>
        <dbReference type="Proteomes" id="UP000294656"/>
    </source>
</evidence>
<dbReference type="HAMAP" id="MF_00302">
    <property type="entry name" value="ClpS"/>
    <property type="match status" value="1"/>
</dbReference>
<dbReference type="EMBL" id="SNXC01000009">
    <property type="protein sequence ID" value="TDO99487.1"/>
    <property type="molecule type" value="Genomic_DNA"/>
</dbReference>
<dbReference type="Proteomes" id="UP000294656">
    <property type="component" value="Unassembled WGS sequence"/>
</dbReference>
<evidence type="ECO:0000256" key="1">
    <source>
        <dbReference type="HAMAP-Rule" id="MF_00302"/>
    </source>
</evidence>
<dbReference type="AlphaFoldDB" id="A0A4R6MCU7"/>
<evidence type="ECO:0000313" key="3">
    <source>
        <dbReference type="EMBL" id="TDO99487.1"/>
    </source>
</evidence>
<dbReference type="GO" id="GO:0008233">
    <property type="term" value="F:peptidase activity"/>
    <property type="evidence" value="ECO:0007669"/>
    <property type="project" value="UniProtKB-KW"/>
</dbReference>
<dbReference type="Pfam" id="PF02617">
    <property type="entry name" value="ClpS"/>
    <property type="match status" value="1"/>
</dbReference>
<dbReference type="GO" id="GO:0006508">
    <property type="term" value="P:proteolysis"/>
    <property type="evidence" value="ECO:0007669"/>
    <property type="project" value="UniProtKB-UniRule"/>
</dbReference>
<reference evidence="3 4" key="1">
    <citation type="submission" date="2019-03" db="EMBL/GenBank/DDBJ databases">
        <title>Genomic Encyclopedia of Type Strains, Phase III (KMG-III): the genomes of soil and plant-associated and newly described type strains.</title>
        <authorList>
            <person name="Whitman W."/>
        </authorList>
    </citation>
    <scope>NUCLEOTIDE SEQUENCE [LARGE SCALE GENOMIC DNA]</scope>
    <source>
        <strain evidence="3 4">CECT 7378</strain>
    </source>
</reference>
<dbReference type="InterPro" id="IPR003769">
    <property type="entry name" value="ClpS_core"/>
</dbReference>
<comment type="function">
    <text evidence="1">Involved in the modulation of the specificity of the ClpAP-mediated ATP-dependent protein degradation.</text>
</comment>
<dbReference type="InterPro" id="IPR022935">
    <property type="entry name" value="ClpS"/>
</dbReference>
<dbReference type="RefSeq" id="WP_133502344.1">
    <property type="nucleotide sequence ID" value="NZ_SNXC01000009.1"/>
</dbReference>
<keyword evidence="3" id="KW-0645">Protease</keyword>
<dbReference type="Gene3D" id="3.30.1390.10">
    <property type="match status" value="1"/>
</dbReference>
<name>A0A4R6MCU7_9GAMM</name>
<dbReference type="PANTHER" id="PTHR33473">
    <property type="entry name" value="ATP-DEPENDENT CLP PROTEASE ADAPTER PROTEIN CLPS1, CHLOROPLASTIC"/>
    <property type="match status" value="1"/>
</dbReference>
<comment type="caution">
    <text evidence="3">The sequence shown here is derived from an EMBL/GenBank/DDBJ whole genome shotgun (WGS) entry which is preliminary data.</text>
</comment>
<dbReference type="SUPFAM" id="SSF54736">
    <property type="entry name" value="ClpS-like"/>
    <property type="match status" value="1"/>
</dbReference>
<keyword evidence="4" id="KW-1185">Reference proteome</keyword>
<dbReference type="GO" id="GO:0030163">
    <property type="term" value="P:protein catabolic process"/>
    <property type="evidence" value="ECO:0007669"/>
    <property type="project" value="InterPro"/>
</dbReference>
<comment type="similarity">
    <text evidence="1">Belongs to the ClpS family.</text>
</comment>
<comment type="subunit">
    <text evidence="1">Binds to the N-terminal domain of the chaperone ClpA.</text>
</comment>
<proteinExistence type="inferred from homology"/>
<protein>
    <recommendedName>
        <fullName evidence="1">ATP-dependent Clp protease adapter protein ClpS</fullName>
    </recommendedName>
</protein>